<comment type="caution">
    <text evidence="1">The sequence shown here is derived from an EMBL/GenBank/DDBJ whole genome shotgun (WGS) entry which is preliminary data.</text>
</comment>
<reference evidence="1" key="1">
    <citation type="journal article" date="2023" name="IScience">
        <title>Live-bearing cockroach genome reveals convergent evolutionary mechanisms linked to viviparity in insects and beyond.</title>
        <authorList>
            <person name="Fouks B."/>
            <person name="Harrison M.C."/>
            <person name="Mikhailova A.A."/>
            <person name="Marchal E."/>
            <person name="English S."/>
            <person name="Carruthers M."/>
            <person name="Jennings E.C."/>
            <person name="Chiamaka E.L."/>
            <person name="Frigard R.A."/>
            <person name="Pippel M."/>
            <person name="Attardo G.M."/>
            <person name="Benoit J.B."/>
            <person name="Bornberg-Bauer E."/>
            <person name="Tobe S.S."/>
        </authorList>
    </citation>
    <scope>NUCLEOTIDE SEQUENCE</scope>
    <source>
        <strain evidence="1">Stay&amp;Tobe</strain>
    </source>
</reference>
<reference evidence="1" key="2">
    <citation type="submission" date="2023-05" db="EMBL/GenBank/DDBJ databases">
        <authorList>
            <person name="Fouks B."/>
        </authorList>
    </citation>
    <scope>NUCLEOTIDE SEQUENCE</scope>
    <source>
        <strain evidence="1">Stay&amp;Tobe</strain>
        <tissue evidence="1">Testes</tissue>
    </source>
</reference>
<feature type="non-terminal residue" evidence="1">
    <location>
        <position position="1"/>
    </location>
</feature>
<dbReference type="AlphaFoldDB" id="A0AAD7ZKA6"/>
<name>A0AAD7ZKA6_DIPPU</name>
<evidence type="ECO:0000313" key="1">
    <source>
        <dbReference type="EMBL" id="KAJ9581926.1"/>
    </source>
</evidence>
<feature type="non-terminal residue" evidence="1">
    <location>
        <position position="54"/>
    </location>
</feature>
<sequence>ISIPSFKFVPLEYELFSPGYIIRFLTINIHTYTYLKNETEWFLKYQHINDHTVH</sequence>
<keyword evidence="2" id="KW-1185">Reference proteome</keyword>
<proteinExistence type="predicted"/>
<gene>
    <name evidence="1" type="ORF">L9F63_003746</name>
</gene>
<dbReference type="Proteomes" id="UP001233999">
    <property type="component" value="Unassembled WGS sequence"/>
</dbReference>
<organism evidence="1 2">
    <name type="scientific">Diploptera punctata</name>
    <name type="common">Pacific beetle cockroach</name>
    <dbReference type="NCBI Taxonomy" id="6984"/>
    <lineage>
        <taxon>Eukaryota</taxon>
        <taxon>Metazoa</taxon>
        <taxon>Ecdysozoa</taxon>
        <taxon>Arthropoda</taxon>
        <taxon>Hexapoda</taxon>
        <taxon>Insecta</taxon>
        <taxon>Pterygota</taxon>
        <taxon>Neoptera</taxon>
        <taxon>Polyneoptera</taxon>
        <taxon>Dictyoptera</taxon>
        <taxon>Blattodea</taxon>
        <taxon>Blaberoidea</taxon>
        <taxon>Blaberidae</taxon>
        <taxon>Diplopterinae</taxon>
        <taxon>Diploptera</taxon>
    </lineage>
</organism>
<accession>A0AAD7ZKA6</accession>
<protein>
    <submittedName>
        <fullName evidence="1">Uncharacterized protein</fullName>
    </submittedName>
</protein>
<dbReference type="EMBL" id="JASPKZ010007835">
    <property type="protein sequence ID" value="KAJ9581926.1"/>
    <property type="molecule type" value="Genomic_DNA"/>
</dbReference>
<evidence type="ECO:0000313" key="2">
    <source>
        <dbReference type="Proteomes" id="UP001233999"/>
    </source>
</evidence>